<dbReference type="InterPro" id="IPR053162">
    <property type="entry name" value="DnaD"/>
</dbReference>
<comment type="caution">
    <text evidence="3">The sequence shown here is derived from an EMBL/GenBank/DDBJ whole genome shotgun (WGS) entry which is preliminary data.</text>
</comment>
<dbReference type="Pfam" id="PF07261">
    <property type="entry name" value="DnaB_2"/>
    <property type="match status" value="1"/>
</dbReference>
<evidence type="ECO:0000256" key="1">
    <source>
        <dbReference type="ARBA" id="ARBA00093462"/>
    </source>
</evidence>
<keyword evidence="4" id="KW-1185">Reference proteome</keyword>
<evidence type="ECO:0000313" key="3">
    <source>
        <dbReference type="EMBL" id="MCR6546414.1"/>
    </source>
</evidence>
<dbReference type="Proteomes" id="UP001524944">
    <property type="component" value="Unassembled WGS sequence"/>
</dbReference>
<sequence length="339" mass="37853">MARSRNIKPGFFLNDKLAEIAPLGRILFAGLWTIADREGRLEDRPKRIKAELLPYDDCDVDGLLEDLHQQGLIQRYQVEGNAYVWVINFNKHQNPHKNEIESTIPAPTEKSRNFVTSPEKAETTPADSFKLIPDSPILMPDSFNLISDSLNPNSGAPREKEAAASPAAGMEMMEMRKRTAIAVTARTEGAAATELAATEEAKEKGVPEKEREDREVTEVIGIADGGEVSVSTAAAAVMVAREFGRPLSPLELDQIRSWEESYGLEILAEALKIAVLKGVYRLNYMNAILGEWEKANLRTLFEVKEYEGRRKQRGKSRTPPFVSKVNQATYEKYAGIYEL</sequence>
<dbReference type="InterPro" id="IPR034829">
    <property type="entry name" value="DnaD-like_sf"/>
</dbReference>
<organism evidence="3 4">
    <name type="scientific">Dehalobacterium formicoaceticum</name>
    <dbReference type="NCBI Taxonomy" id="51515"/>
    <lineage>
        <taxon>Bacteria</taxon>
        <taxon>Bacillati</taxon>
        <taxon>Bacillota</taxon>
        <taxon>Clostridia</taxon>
        <taxon>Eubacteriales</taxon>
        <taxon>Peptococcaceae</taxon>
        <taxon>Dehalobacterium</taxon>
    </lineage>
</organism>
<dbReference type="InterPro" id="IPR006343">
    <property type="entry name" value="DnaB/C_C"/>
</dbReference>
<dbReference type="Gene3D" id="1.10.10.630">
    <property type="entry name" value="DnaD domain-like"/>
    <property type="match status" value="1"/>
</dbReference>
<accession>A0ABT1Y925</accession>
<dbReference type="RefSeq" id="WP_257913856.1">
    <property type="nucleotide sequence ID" value="NZ_JANPWE010000007.1"/>
</dbReference>
<evidence type="ECO:0000259" key="2">
    <source>
        <dbReference type="Pfam" id="PF07261"/>
    </source>
</evidence>
<name>A0ABT1Y925_9FIRM</name>
<dbReference type="NCBIfam" id="TIGR01446">
    <property type="entry name" value="DnaD_dom"/>
    <property type="match status" value="1"/>
</dbReference>
<comment type="similarity">
    <text evidence="1">Belongs to the DnaB/DnaD family.</text>
</comment>
<protein>
    <submittedName>
        <fullName evidence="3">DnaD domain protein</fullName>
    </submittedName>
</protein>
<dbReference type="SUPFAM" id="SSF158499">
    <property type="entry name" value="DnaD domain-like"/>
    <property type="match status" value="1"/>
</dbReference>
<proteinExistence type="inferred from homology"/>
<feature type="domain" description="DnaB/C C-terminal" evidence="2">
    <location>
        <begin position="241"/>
        <end position="307"/>
    </location>
</feature>
<reference evidence="3 4" key="1">
    <citation type="submission" date="2022-08" db="EMBL/GenBank/DDBJ databases">
        <title>Proteogenomics of the novel Dehalobacterium formicoaceticum strain EZ94 highlights a key role of methyltransferases during anaerobic dichloromethane degradation.</title>
        <authorList>
            <person name="Wasmund K."/>
        </authorList>
    </citation>
    <scope>NUCLEOTIDE SEQUENCE [LARGE SCALE GENOMIC DNA]</scope>
    <source>
        <strain evidence="3 4">EZ94</strain>
    </source>
</reference>
<evidence type="ECO:0000313" key="4">
    <source>
        <dbReference type="Proteomes" id="UP001524944"/>
    </source>
</evidence>
<dbReference type="EMBL" id="JANPWE010000007">
    <property type="protein sequence ID" value="MCR6546414.1"/>
    <property type="molecule type" value="Genomic_DNA"/>
</dbReference>
<dbReference type="PANTHER" id="PTHR37293">
    <property type="entry name" value="PHAGE REPLICATION PROTEIN-RELATED"/>
    <property type="match status" value="1"/>
</dbReference>
<gene>
    <name evidence="3" type="ORF">NVS47_12985</name>
</gene>
<dbReference type="PANTHER" id="PTHR37293:SF5">
    <property type="entry name" value="DNA REPLICATION PROTEIN"/>
    <property type="match status" value="1"/>
</dbReference>